<gene>
    <name evidence="5" type="ORF">DQ392_27045</name>
</gene>
<dbReference type="PROSITE" id="PS01124">
    <property type="entry name" value="HTH_ARAC_FAMILY_2"/>
    <property type="match status" value="1"/>
</dbReference>
<dbReference type="Gene3D" id="1.10.10.60">
    <property type="entry name" value="Homeodomain-like"/>
    <property type="match status" value="1"/>
</dbReference>
<reference evidence="5 6" key="1">
    <citation type="submission" date="2018-06" db="EMBL/GenBank/DDBJ databases">
        <title>Streptomyces reniochalinae sp. nov. and Streptomyces diacarnus sp. nov. from marine sponges.</title>
        <authorList>
            <person name="Li L."/>
        </authorList>
    </citation>
    <scope>NUCLEOTIDE SEQUENCE [LARGE SCALE GENOMIC DNA]</scope>
    <source>
        <strain evidence="5 6">LHW50302</strain>
    </source>
</reference>
<dbReference type="InterPro" id="IPR046532">
    <property type="entry name" value="DUF6597"/>
</dbReference>
<dbReference type="GO" id="GO:0003700">
    <property type="term" value="F:DNA-binding transcription factor activity"/>
    <property type="evidence" value="ECO:0007669"/>
    <property type="project" value="InterPro"/>
</dbReference>
<dbReference type="RefSeq" id="WP_114018323.1">
    <property type="nucleotide sequence ID" value="NZ_QOIM01000042.1"/>
</dbReference>
<dbReference type="GO" id="GO:0043565">
    <property type="term" value="F:sequence-specific DNA binding"/>
    <property type="evidence" value="ECO:0007669"/>
    <property type="project" value="InterPro"/>
</dbReference>
<dbReference type="OrthoDB" id="9815799at2"/>
<evidence type="ECO:0000313" key="6">
    <source>
        <dbReference type="Proteomes" id="UP000253507"/>
    </source>
</evidence>
<dbReference type="PROSITE" id="PS00041">
    <property type="entry name" value="HTH_ARAC_FAMILY_1"/>
    <property type="match status" value="1"/>
</dbReference>
<dbReference type="InterPro" id="IPR050204">
    <property type="entry name" value="AraC_XylS_family_regulators"/>
</dbReference>
<dbReference type="InterPro" id="IPR018062">
    <property type="entry name" value="HTH_AraC-typ_CS"/>
</dbReference>
<evidence type="ECO:0000259" key="4">
    <source>
        <dbReference type="PROSITE" id="PS01124"/>
    </source>
</evidence>
<dbReference type="PANTHER" id="PTHR46796">
    <property type="entry name" value="HTH-TYPE TRANSCRIPTIONAL ACTIVATOR RHAS-RELATED"/>
    <property type="match status" value="1"/>
</dbReference>
<keyword evidence="3" id="KW-0804">Transcription</keyword>
<dbReference type="AlphaFoldDB" id="A0A367E9P3"/>
<protein>
    <submittedName>
        <fullName evidence="5">AraC family transcriptional regulator</fullName>
    </submittedName>
</protein>
<dbReference type="EMBL" id="QOIM01000042">
    <property type="protein sequence ID" value="RCG14758.1"/>
    <property type="molecule type" value="Genomic_DNA"/>
</dbReference>
<dbReference type="Pfam" id="PF20240">
    <property type="entry name" value="DUF6597"/>
    <property type="match status" value="1"/>
</dbReference>
<evidence type="ECO:0000256" key="3">
    <source>
        <dbReference type="ARBA" id="ARBA00023163"/>
    </source>
</evidence>
<evidence type="ECO:0000256" key="2">
    <source>
        <dbReference type="ARBA" id="ARBA00023125"/>
    </source>
</evidence>
<evidence type="ECO:0000256" key="1">
    <source>
        <dbReference type="ARBA" id="ARBA00023015"/>
    </source>
</evidence>
<keyword evidence="2" id="KW-0238">DNA-binding</keyword>
<feature type="domain" description="HTH araC/xylS-type" evidence="4">
    <location>
        <begin position="138"/>
        <end position="235"/>
    </location>
</feature>
<dbReference type="Proteomes" id="UP000253507">
    <property type="component" value="Unassembled WGS sequence"/>
</dbReference>
<dbReference type="Pfam" id="PF12833">
    <property type="entry name" value="HTH_18"/>
    <property type="match status" value="1"/>
</dbReference>
<organism evidence="5 6">
    <name type="scientific">Streptomyces reniochalinae</name>
    <dbReference type="NCBI Taxonomy" id="2250578"/>
    <lineage>
        <taxon>Bacteria</taxon>
        <taxon>Bacillati</taxon>
        <taxon>Actinomycetota</taxon>
        <taxon>Actinomycetes</taxon>
        <taxon>Kitasatosporales</taxon>
        <taxon>Streptomycetaceae</taxon>
        <taxon>Streptomyces</taxon>
    </lineage>
</organism>
<keyword evidence="1" id="KW-0805">Transcription regulation</keyword>
<proteinExistence type="predicted"/>
<accession>A0A367E9P3</accession>
<dbReference type="PANTHER" id="PTHR46796:SF15">
    <property type="entry name" value="BLL1074 PROTEIN"/>
    <property type="match status" value="1"/>
</dbReference>
<dbReference type="SMART" id="SM00342">
    <property type="entry name" value="HTH_ARAC"/>
    <property type="match status" value="1"/>
</dbReference>
<name>A0A367E9P3_9ACTN</name>
<comment type="caution">
    <text evidence="5">The sequence shown here is derived from an EMBL/GenBank/DDBJ whole genome shotgun (WGS) entry which is preliminary data.</text>
</comment>
<keyword evidence="6" id="KW-1185">Reference proteome</keyword>
<evidence type="ECO:0000313" key="5">
    <source>
        <dbReference type="EMBL" id="RCG14758.1"/>
    </source>
</evidence>
<dbReference type="InterPro" id="IPR018060">
    <property type="entry name" value="HTH_AraC"/>
</dbReference>
<sequence>MYQERASRVPGAVAWSRAAAAPGTSGRVLPDGCMDLLLWNGELVVAGPDTRAYTTTERRGLPVYGVRLAPGTGPRVFGVRAWELCDQRVPLQALWPDRQVRGLRERVAHAADPLAALEQVAAEAPAAGAYEAAGPRAAALTETVAALLRRGAGVARTAGHVGLSERQLHRRCRDAFGYGPKTLARVLRLQRALRAAGSGLPLAETAARAGYADQAHLTREVRALTGLTPAKLLRTAD</sequence>